<keyword evidence="1" id="KW-0808">Transferase</keyword>
<accession>A0ABX2F0V1</accession>
<reference evidence="7 8" key="1">
    <citation type="submission" date="2020-01" db="EMBL/GenBank/DDBJ databases">
        <title>Kibdelosporangium persica a novel Actinomycetes from a hot desert in Iran.</title>
        <authorList>
            <person name="Safaei N."/>
            <person name="Zaburannyi N."/>
            <person name="Mueller R."/>
            <person name="Wink J."/>
        </authorList>
    </citation>
    <scope>NUCLEOTIDE SEQUENCE [LARGE SCALE GENOMIC DNA]</scope>
    <source>
        <strain evidence="7 8">4NS15</strain>
    </source>
</reference>
<evidence type="ECO:0000256" key="4">
    <source>
        <dbReference type="ARBA" id="ARBA00022840"/>
    </source>
</evidence>
<feature type="binding site" evidence="5">
    <location>
        <position position="43"/>
    </location>
    <ligand>
        <name>ATP</name>
        <dbReference type="ChEBI" id="CHEBI:30616"/>
    </ligand>
</feature>
<dbReference type="PROSITE" id="PS50011">
    <property type="entry name" value="PROTEIN_KINASE_DOM"/>
    <property type="match status" value="1"/>
</dbReference>
<evidence type="ECO:0000256" key="3">
    <source>
        <dbReference type="ARBA" id="ARBA00022777"/>
    </source>
</evidence>
<feature type="domain" description="Protein kinase" evidence="6">
    <location>
        <begin position="15"/>
        <end position="270"/>
    </location>
</feature>
<dbReference type="InterPro" id="IPR011009">
    <property type="entry name" value="Kinase-like_dom_sf"/>
</dbReference>
<evidence type="ECO:0000313" key="8">
    <source>
        <dbReference type="Proteomes" id="UP000763557"/>
    </source>
</evidence>
<dbReference type="Proteomes" id="UP000763557">
    <property type="component" value="Unassembled WGS sequence"/>
</dbReference>
<dbReference type="SMART" id="SM00220">
    <property type="entry name" value="S_TKc"/>
    <property type="match status" value="1"/>
</dbReference>
<protein>
    <submittedName>
        <fullName evidence="7">Serine/threonine-protein kinase AfsK</fullName>
    </submittedName>
</protein>
<dbReference type="Gene3D" id="1.10.510.10">
    <property type="entry name" value="Transferase(Phosphotransferase) domain 1"/>
    <property type="match status" value="1"/>
</dbReference>
<evidence type="ECO:0000259" key="6">
    <source>
        <dbReference type="PROSITE" id="PS50011"/>
    </source>
</evidence>
<dbReference type="PROSITE" id="PS00107">
    <property type="entry name" value="PROTEIN_KINASE_ATP"/>
    <property type="match status" value="1"/>
</dbReference>
<keyword evidence="8" id="KW-1185">Reference proteome</keyword>
<dbReference type="PANTHER" id="PTHR43289:SF34">
    <property type="entry name" value="SERINE_THREONINE-PROTEIN KINASE YBDM-RELATED"/>
    <property type="match status" value="1"/>
</dbReference>
<dbReference type="RefSeq" id="WP_173128044.1">
    <property type="nucleotide sequence ID" value="NZ_CBCSGW010000100.1"/>
</dbReference>
<evidence type="ECO:0000256" key="1">
    <source>
        <dbReference type="ARBA" id="ARBA00022679"/>
    </source>
</evidence>
<dbReference type="Gene3D" id="3.30.200.20">
    <property type="entry name" value="Phosphorylase Kinase, domain 1"/>
    <property type="match status" value="1"/>
</dbReference>
<sequence>MQPLRSGDPERIGPYRLVASLGQGGMGRVFLGAAPDGRLVAVKQVHPELARDDEFRARFRQEVEVSRRVSGAYTAAIVGADPEADEPWLASVFMTGPSLRQAIDETGPLPEHAVLLLAAGLASALRAIHGSGLVHRDLKPGNVLLTADGPKVIDFGIARALAGGPDLTSTGSVVGSPAFMSPEQAEGRELGPASDIFSFGSMLVAAAAGHGPFSGDSTPQTLYNVVHTAPNLALVPPRIHQLVEPCLSKDPRQRPTAAQVLDQLDTSGAVTWSAPVNGLITRQHEQVRTALAWPARTPPAPQPKPRRRRWTAVLASAMVIVTALLAVTAVHLSDQGDGDRSVPVAAQPVLTVAEALTTDTLRRVDPCALVNDITGVATGSTRDLISGPQRPGDSTATAQGTMCAARNADQVTVFLFVGREMMYSAETTVASDGIVTFNPTPSYCVAMMPLTNRPALGLSAEIREPAEGSCEVARTALREAITRIRTGGFRYNLKPGSLLTKDACTFLDSATVERTAGPITWSGLAELRICGWLATDTVKVQIGPGVPAQDVTTNLGEQIELDGRTVYRKAEPASPGEDLCTVTFRHHTGEEVAVAYRRVSPRSADTCDRATDLARVAFSRT</sequence>
<dbReference type="Pfam" id="PF00069">
    <property type="entry name" value="Pkinase"/>
    <property type="match status" value="1"/>
</dbReference>
<keyword evidence="4 5" id="KW-0067">ATP-binding</keyword>
<evidence type="ECO:0000313" key="7">
    <source>
        <dbReference type="EMBL" id="NRN64943.1"/>
    </source>
</evidence>
<dbReference type="GO" id="GO:0016301">
    <property type="term" value="F:kinase activity"/>
    <property type="evidence" value="ECO:0007669"/>
    <property type="project" value="UniProtKB-KW"/>
</dbReference>
<evidence type="ECO:0000256" key="5">
    <source>
        <dbReference type="PROSITE-ProRule" id="PRU10141"/>
    </source>
</evidence>
<keyword evidence="2 5" id="KW-0547">Nucleotide-binding</keyword>
<gene>
    <name evidence="7" type="ORF">GC106_21490</name>
</gene>
<dbReference type="InterPro" id="IPR008271">
    <property type="entry name" value="Ser/Thr_kinase_AS"/>
</dbReference>
<proteinExistence type="predicted"/>
<comment type="caution">
    <text evidence="7">The sequence shown here is derived from an EMBL/GenBank/DDBJ whole genome shotgun (WGS) entry which is preliminary data.</text>
</comment>
<dbReference type="CDD" id="cd14014">
    <property type="entry name" value="STKc_PknB_like"/>
    <property type="match status" value="1"/>
</dbReference>
<dbReference type="PANTHER" id="PTHR43289">
    <property type="entry name" value="MITOGEN-ACTIVATED PROTEIN KINASE KINASE KINASE 20-RELATED"/>
    <property type="match status" value="1"/>
</dbReference>
<dbReference type="PROSITE" id="PS00108">
    <property type="entry name" value="PROTEIN_KINASE_ST"/>
    <property type="match status" value="1"/>
</dbReference>
<evidence type="ECO:0000256" key="2">
    <source>
        <dbReference type="ARBA" id="ARBA00022741"/>
    </source>
</evidence>
<keyword evidence="3 7" id="KW-0418">Kinase</keyword>
<name>A0ABX2F0V1_9PSEU</name>
<dbReference type="InterPro" id="IPR000719">
    <property type="entry name" value="Prot_kinase_dom"/>
</dbReference>
<organism evidence="7 8">
    <name type="scientific">Kibdelosporangium persicum</name>
    <dbReference type="NCBI Taxonomy" id="2698649"/>
    <lineage>
        <taxon>Bacteria</taxon>
        <taxon>Bacillati</taxon>
        <taxon>Actinomycetota</taxon>
        <taxon>Actinomycetes</taxon>
        <taxon>Pseudonocardiales</taxon>
        <taxon>Pseudonocardiaceae</taxon>
        <taxon>Kibdelosporangium</taxon>
    </lineage>
</organism>
<dbReference type="EMBL" id="JAAATY010000005">
    <property type="protein sequence ID" value="NRN64943.1"/>
    <property type="molecule type" value="Genomic_DNA"/>
</dbReference>
<dbReference type="InterPro" id="IPR017441">
    <property type="entry name" value="Protein_kinase_ATP_BS"/>
</dbReference>
<dbReference type="SUPFAM" id="SSF56112">
    <property type="entry name" value="Protein kinase-like (PK-like)"/>
    <property type="match status" value="1"/>
</dbReference>